<feature type="compositionally biased region" description="Low complexity" evidence="1">
    <location>
        <begin position="356"/>
        <end position="373"/>
    </location>
</feature>
<reference evidence="2 3" key="1">
    <citation type="submission" date="2017-03" db="EMBL/GenBank/DDBJ databases">
        <title>Widespread Adenine N6-methylation of Active Genes in Fungi.</title>
        <authorList>
            <consortium name="DOE Joint Genome Institute"/>
            <person name="Mondo S.J."/>
            <person name="Dannebaum R.O."/>
            <person name="Kuo R.C."/>
            <person name="Louie K.B."/>
            <person name="Bewick A.J."/>
            <person name="Labutti K."/>
            <person name="Haridas S."/>
            <person name="Kuo A."/>
            <person name="Salamov A."/>
            <person name="Ahrendt S.R."/>
            <person name="Lau R."/>
            <person name="Bowen B.P."/>
            <person name="Lipzen A."/>
            <person name="Sullivan W."/>
            <person name="Andreopoulos W.B."/>
            <person name="Clum A."/>
            <person name="Lindquist E."/>
            <person name="Daum C."/>
            <person name="Northen T.R."/>
            <person name="Ramamoorthy G."/>
            <person name="Schmitz R.J."/>
            <person name="Gryganskyi A."/>
            <person name="Culley D."/>
            <person name="Magnuson J."/>
            <person name="James T.Y."/>
            <person name="O'Malley M.A."/>
            <person name="Stajich J.E."/>
            <person name="Spatafora J.W."/>
            <person name="Visel A."/>
            <person name="Grigoriev I.V."/>
        </authorList>
    </citation>
    <scope>NUCLEOTIDE SEQUENCE [LARGE SCALE GENOMIC DNA]</scope>
    <source>
        <strain evidence="2 3">NRRL Y-17943</strain>
    </source>
</reference>
<feature type="compositionally biased region" description="Polar residues" evidence="1">
    <location>
        <begin position="325"/>
        <end position="342"/>
    </location>
</feature>
<comment type="caution">
    <text evidence="2">The sequence shown here is derived from an EMBL/GenBank/DDBJ whole genome shotgun (WGS) entry which is preliminary data.</text>
</comment>
<feature type="compositionally biased region" description="Basic residues" evidence="1">
    <location>
        <begin position="61"/>
        <end position="71"/>
    </location>
</feature>
<feature type="compositionally biased region" description="Polar residues" evidence="1">
    <location>
        <begin position="421"/>
        <end position="441"/>
    </location>
</feature>
<gene>
    <name evidence="2" type="ORF">BD324DRAFT_649819</name>
</gene>
<keyword evidence="3" id="KW-1185">Reference proteome</keyword>
<feature type="region of interest" description="Disordered" evidence="1">
    <location>
        <begin position="325"/>
        <end position="373"/>
    </location>
</feature>
<feature type="region of interest" description="Disordered" evidence="1">
    <location>
        <begin position="492"/>
        <end position="539"/>
    </location>
</feature>
<feature type="region of interest" description="Disordered" evidence="1">
    <location>
        <begin position="269"/>
        <end position="299"/>
    </location>
</feature>
<dbReference type="RefSeq" id="XP_021872374.1">
    <property type="nucleotide sequence ID" value="XM_022018049.1"/>
</dbReference>
<evidence type="ECO:0000313" key="3">
    <source>
        <dbReference type="Proteomes" id="UP000193218"/>
    </source>
</evidence>
<dbReference type="EMBL" id="NBSH01000004">
    <property type="protein sequence ID" value="ORX38452.1"/>
    <property type="molecule type" value="Genomic_DNA"/>
</dbReference>
<evidence type="ECO:0000256" key="1">
    <source>
        <dbReference type="SAM" id="MobiDB-lite"/>
    </source>
</evidence>
<feature type="compositionally biased region" description="Polar residues" evidence="1">
    <location>
        <begin position="79"/>
        <end position="93"/>
    </location>
</feature>
<organism evidence="2 3">
    <name type="scientific">Kockovaella imperatae</name>
    <dbReference type="NCBI Taxonomy" id="4999"/>
    <lineage>
        <taxon>Eukaryota</taxon>
        <taxon>Fungi</taxon>
        <taxon>Dikarya</taxon>
        <taxon>Basidiomycota</taxon>
        <taxon>Agaricomycotina</taxon>
        <taxon>Tremellomycetes</taxon>
        <taxon>Tremellales</taxon>
        <taxon>Cuniculitremaceae</taxon>
        <taxon>Kockovaella</taxon>
    </lineage>
</organism>
<feature type="compositionally biased region" description="Basic and acidic residues" evidence="1">
    <location>
        <begin position="38"/>
        <end position="54"/>
    </location>
</feature>
<feature type="region of interest" description="Disordered" evidence="1">
    <location>
        <begin position="420"/>
        <end position="449"/>
    </location>
</feature>
<proteinExistence type="predicted"/>
<dbReference type="Proteomes" id="UP000193218">
    <property type="component" value="Unassembled WGS sequence"/>
</dbReference>
<feature type="compositionally biased region" description="Low complexity" evidence="1">
    <location>
        <begin position="26"/>
        <end position="36"/>
    </location>
</feature>
<accession>A0A1Y1UKE6</accession>
<protein>
    <submittedName>
        <fullName evidence="2">Uncharacterized protein</fullName>
    </submittedName>
</protein>
<feature type="region of interest" description="Disordered" evidence="1">
    <location>
        <begin position="1"/>
        <end position="96"/>
    </location>
</feature>
<evidence type="ECO:0000313" key="2">
    <source>
        <dbReference type="EMBL" id="ORX38452.1"/>
    </source>
</evidence>
<name>A0A1Y1UKE6_9TREE</name>
<dbReference type="AlphaFoldDB" id="A0A1Y1UKE6"/>
<dbReference type="GeneID" id="33559858"/>
<dbReference type="InParanoid" id="A0A1Y1UKE6"/>
<sequence length="539" mass="58532">MTSDVFKTLPQIPMDASMAQSTQERSTPSSSSATPSYRQDEFFSMHDLEMKLRESQGNVQRARKALRRKSPPRYDFTPASPSDHSSVGSQPQTPALDLSTHFEYPSLPSETASYVDSDRDSWSLSHLPHDQGLGYAASKSLPHIDDNTFDTQRPTWCSEVNSFGRIPSMESVMSDPAFLLPCQFMCDLSCPETMEQLTKLRQAAANLEACLQRVSALPLASEADVSISMSAPTRPVVRRIRRKAVPTPYDDSTISHSISITPAPFVPTTPTRIAPAVPKRSPVRPAPRKSSLISASSTQPVAKRSALASMYQNSRASQSVSELTSRVSAWSPFGSRSTNRPAISSPMRRTSCDTQSTHSDILDSGSSSSGTSFSATYAKTSTESLALARYTTPTKPSVSPRTSSMTPGLSQFADAQFGYHQASSGSSLSTHMPAGQGNQNPHGPLSEAESGLKKLGMGLSRGMSSVLNLGSLDRGSSLSAIENKERPLRTHFRLRRSDLSSRAANDLSRSSPMGEEEAQIQPSKVKRRILSMPRVFSSR</sequence>